<dbReference type="KEGG" id="ngr:NAEGRDRAFT_80927"/>
<dbReference type="InterPro" id="IPR016035">
    <property type="entry name" value="Acyl_Trfase/lysoPLipase"/>
</dbReference>
<gene>
    <name evidence="7" type="ORF">NAEGRDRAFT_80927</name>
</gene>
<dbReference type="GO" id="GO:0047499">
    <property type="term" value="F:calcium-independent phospholipase A2 activity"/>
    <property type="evidence" value="ECO:0007669"/>
    <property type="project" value="TreeGrafter"/>
</dbReference>
<dbReference type="AlphaFoldDB" id="D2VR20"/>
<dbReference type="STRING" id="5762.D2VR20"/>
<feature type="short sequence motif" description="GXSXG" evidence="4">
    <location>
        <begin position="547"/>
        <end position="551"/>
    </location>
</feature>
<feature type="compositionally biased region" description="Low complexity" evidence="5">
    <location>
        <begin position="31"/>
        <end position="42"/>
    </location>
</feature>
<dbReference type="Pfam" id="PF01734">
    <property type="entry name" value="Patatin"/>
    <property type="match status" value="1"/>
</dbReference>
<dbReference type="RefSeq" id="XP_002673476.1">
    <property type="nucleotide sequence ID" value="XM_002673430.1"/>
</dbReference>
<dbReference type="Gene3D" id="3.40.1090.10">
    <property type="entry name" value="Cytosolic phospholipase A2 catalytic domain"/>
    <property type="match status" value="1"/>
</dbReference>
<proteinExistence type="predicted"/>
<organism evidence="8">
    <name type="scientific">Naegleria gruberi</name>
    <name type="common">Amoeba</name>
    <dbReference type="NCBI Taxonomy" id="5762"/>
    <lineage>
        <taxon>Eukaryota</taxon>
        <taxon>Discoba</taxon>
        <taxon>Heterolobosea</taxon>
        <taxon>Tetramitia</taxon>
        <taxon>Eutetramitia</taxon>
        <taxon>Vahlkampfiidae</taxon>
        <taxon>Naegleria</taxon>
    </lineage>
</organism>
<keyword evidence="3 4" id="KW-0443">Lipid metabolism</keyword>
<dbReference type="Proteomes" id="UP000006671">
    <property type="component" value="Unassembled WGS sequence"/>
</dbReference>
<accession>D2VR20</accession>
<keyword evidence="2 4" id="KW-0442">Lipid degradation</keyword>
<evidence type="ECO:0000313" key="8">
    <source>
        <dbReference type="Proteomes" id="UP000006671"/>
    </source>
</evidence>
<dbReference type="VEuPathDB" id="AmoebaDB:NAEGRDRAFT_80927"/>
<feature type="active site" description="Nucleophile" evidence="4">
    <location>
        <position position="549"/>
    </location>
</feature>
<dbReference type="GO" id="GO:0016042">
    <property type="term" value="P:lipid catabolic process"/>
    <property type="evidence" value="ECO:0007669"/>
    <property type="project" value="UniProtKB-UniRule"/>
</dbReference>
<dbReference type="PANTHER" id="PTHR24185:SF1">
    <property type="entry name" value="CALCIUM-INDEPENDENT PHOSPHOLIPASE A2-GAMMA"/>
    <property type="match status" value="1"/>
</dbReference>
<dbReference type="PANTHER" id="PTHR24185">
    <property type="entry name" value="CALCIUM-INDEPENDENT PHOSPHOLIPASE A2-GAMMA"/>
    <property type="match status" value="1"/>
</dbReference>
<dbReference type="eggNOG" id="KOG4231">
    <property type="taxonomic scope" value="Eukaryota"/>
</dbReference>
<feature type="short sequence motif" description="DGA/G" evidence="4">
    <location>
        <begin position="731"/>
        <end position="733"/>
    </location>
</feature>
<keyword evidence="8" id="KW-1185">Reference proteome</keyword>
<evidence type="ECO:0000256" key="4">
    <source>
        <dbReference type="PROSITE-ProRule" id="PRU01161"/>
    </source>
</evidence>
<evidence type="ECO:0000313" key="7">
    <source>
        <dbReference type="EMBL" id="EFC40732.1"/>
    </source>
</evidence>
<feature type="active site" description="Proton acceptor" evidence="4">
    <location>
        <position position="731"/>
    </location>
</feature>
<sequence length="899" mass="102829">MISELMNKQFLVIDETDIANIKINNDKSKGSSSPNTHSRSTSGGLAILAPNSPPSLTPLSTSPSHGNGSPSRFSGHRRGSSLSKGQLEIRKVYEKISNSPIFNVKDKVLEKNQKAIQLSNDESLLALYFNDWLEVMEEQCDSHHCNQHGKSIMVKKKDHFHVKFTMYDMDDYPFYFPLNLLDDGRLHDDFVKFSVTFFIPSIKEREKTFLFLEDGLVHKVERSDFKLSSEGALNYKSASIVIREHSDKCKILKKLKKICKVIQEFNIDKTFHMNNKGGSFFFCRKIAKIFSEEGNLKSSLSDNIKKLFKLWKESADKKKEDEEHLDDFYHDPFYSKNEHVPMDDLSNLVKKATQTIPEKVKSNAIHPSAYEIINEKIMTTSSMMANGKDTFPLFEFHLPKKGHFHFESYSQFNEFLYEHFQNEEGLEKLKKQHPMDYLYLKILDRKLWCCKIATGLFDPLISKPYLFNIGSRKPFFSIPISLKEYFGNAESVQIDYTKLKESKQGKTVKVLCLDGGGMRGLCIIEQLIAMEQKTGKKINELFDLVCGTSTGGIISFFIEAGYSMEEVKAKYMLMGRDIFNIKSKFSNMKKAFNFLRGKSWYETKIIEKYFKEETGRMDLYSATNTRPFVFVCGTIKPEKVKEPGSVVSSKFVEQFPYIFRTYPNPFLSTKELSDKILDPYLDFLPKNEYDDIFYSGTTTGRGVKIVESLRATTAAPIFFDPTIIGNDHFTDGGIVANNPSAIALNEVMRMYMGHSSFIFVSLGTGKKRRKVFDSESIDMSSTASSKKGSSFSSTSSADNISERSFVENLIITASDLKLLIDLVISSERIHAQMLTTVKLLNERDVNANISYYRFDPEDLGQYDLDCILPEVIEKYEKTTREYILSQPDFDVVCKRLLDP</sequence>
<dbReference type="GO" id="GO:0016020">
    <property type="term" value="C:membrane"/>
    <property type="evidence" value="ECO:0007669"/>
    <property type="project" value="TreeGrafter"/>
</dbReference>
<feature type="domain" description="PNPLA" evidence="6">
    <location>
        <begin position="511"/>
        <end position="744"/>
    </location>
</feature>
<evidence type="ECO:0000256" key="1">
    <source>
        <dbReference type="ARBA" id="ARBA00022801"/>
    </source>
</evidence>
<evidence type="ECO:0000256" key="3">
    <source>
        <dbReference type="ARBA" id="ARBA00023098"/>
    </source>
</evidence>
<dbReference type="InterPro" id="IPR002641">
    <property type="entry name" value="PNPLA_dom"/>
</dbReference>
<evidence type="ECO:0000256" key="2">
    <source>
        <dbReference type="ARBA" id="ARBA00022963"/>
    </source>
</evidence>
<name>D2VR20_NAEGR</name>
<feature type="short sequence motif" description="GXGXXG" evidence="4">
    <location>
        <begin position="515"/>
        <end position="520"/>
    </location>
</feature>
<dbReference type="OrthoDB" id="630895at2759"/>
<dbReference type="GeneID" id="8864562"/>
<evidence type="ECO:0000259" key="6">
    <source>
        <dbReference type="PROSITE" id="PS51635"/>
    </source>
</evidence>
<dbReference type="PROSITE" id="PS51635">
    <property type="entry name" value="PNPLA"/>
    <property type="match status" value="1"/>
</dbReference>
<keyword evidence="1 4" id="KW-0378">Hydrolase</keyword>
<protein>
    <submittedName>
        <fullName evidence="7">Phospholipase</fullName>
    </submittedName>
</protein>
<dbReference type="InParanoid" id="D2VR20"/>
<dbReference type="EMBL" id="GG738890">
    <property type="protein sequence ID" value="EFC40732.1"/>
    <property type="molecule type" value="Genomic_DNA"/>
</dbReference>
<dbReference type="GO" id="GO:0019369">
    <property type="term" value="P:arachidonate metabolic process"/>
    <property type="evidence" value="ECO:0007669"/>
    <property type="project" value="TreeGrafter"/>
</dbReference>
<feature type="region of interest" description="Disordered" evidence="5">
    <location>
        <begin position="24"/>
        <end position="82"/>
    </location>
</feature>
<evidence type="ECO:0000256" key="5">
    <source>
        <dbReference type="SAM" id="MobiDB-lite"/>
    </source>
</evidence>
<dbReference type="SUPFAM" id="SSF52151">
    <property type="entry name" value="FabD/lysophospholipase-like"/>
    <property type="match status" value="1"/>
</dbReference>
<reference evidence="7 8" key="1">
    <citation type="journal article" date="2010" name="Cell">
        <title>The genome of Naegleria gruberi illuminates early eukaryotic versatility.</title>
        <authorList>
            <person name="Fritz-Laylin L.K."/>
            <person name="Prochnik S.E."/>
            <person name="Ginger M.L."/>
            <person name="Dacks J.B."/>
            <person name="Carpenter M.L."/>
            <person name="Field M.C."/>
            <person name="Kuo A."/>
            <person name="Paredez A."/>
            <person name="Chapman J."/>
            <person name="Pham J."/>
            <person name="Shu S."/>
            <person name="Neupane R."/>
            <person name="Cipriano M."/>
            <person name="Mancuso J."/>
            <person name="Tu H."/>
            <person name="Salamov A."/>
            <person name="Lindquist E."/>
            <person name="Shapiro H."/>
            <person name="Lucas S."/>
            <person name="Grigoriev I.V."/>
            <person name="Cande W.Z."/>
            <person name="Fulton C."/>
            <person name="Rokhsar D.S."/>
            <person name="Dawson S.C."/>
        </authorList>
    </citation>
    <scope>NUCLEOTIDE SEQUENCE [LARGE SCALE GENOMIC DNA]</scope>
    <source>
        <strain evidence="7 8">NEG-M</strain>
    </source>
</reference>
<dbReference type="OMA" id="FVCGTIK"/>